<dbReference type="KEGG" id="pseg:D3H65_07345"/>
<dbReference type="GO" id="GO:0003899">
    <property type="term" value="F:DNA-directed RNA polymerase activity"/>
    <property type="evidence" value="ECO:0007669"/>
    <property type="project" value="UniProtKB-UniRule"/>
</dbReference>
<evidence type="ECO:0000313" key="16">
    <source>
        <dbReference type="EMBL" id="AXY73802.1"/>
    </source>
</evidence>
<evidence type="ECO:0000256" key="11">
    <source>
        <dbReference type="ARBA" id="ARBA00023163"/>
    </source>
</evidence>
<evidence type="ECO:0000256" key="9">
    <source>
        <dbReference type="ARBA" id="ARBA00022842"/>
    </source>
</evidence>
<dbReference type="SMART" id="SM00493">
    <property type="entry name" value="TOPRIM"/>
    <property type="match status" value="1"/>
</dbReference>
<dbReference type="PANTHER" id="PTHR30313">
    <property type="entry name" value="DNA PRIMASE"/>
    <property type="match status" value="1"/>
</dbReference>
<dbReference type="InterPro" id="IPR030846">
    <property type="entry name" value="DnaG_bac"/>
</dbReference>
<dbReference type="CDD" id="cd03364">
    <property type="entry name" value="TOPRIM_DnaG_primases"/>
    <property type="match status" value="1"/>
</dbReference>
<comment type="similarity">
    <text evidence="12 13">Belongs to the DnaG primase family.</text>
</comment>
<dbReference type="OrthoDB" id="9803773at2"/>
<dbReference type="FunFam" id="3.90.580.10:FF:000001">
    <property type="entry name" value="DNA primase"/>
    <property type="match status" value="1"/>
</dbReference>
<evidence type="ECO:0000256" key="3">
    <source>
        <dbReference type="ARBA" id="ARBA00022679"/>
    </source>
</evidence>
<evidence type="ECO:0000256" key="13">
    <source>
        <dbReference type="PIRNR" id="PIRNR002811"/>
    </source>
</evidence>
<dbReference type="EC" id="2.7.7.101" evidence="12"/>
<keyword evidence="11 12" id="KW-0804">Transcription</keyword>
<keyword evidence="9" id="KW-0460">Magnesium</keyword>
<evidence type="ECO:0000259" key="15">
    <source>
        <dbReference type="PROSITE" id="PS50880"/>
    </source>
</evidence>
<dbReference type="InterPro" id="IPR006171">
    <property type="entry name" value="TOPRIM_dom"/>
</dbReference>
<evidence type="ECO:0000256" key="14">
    <source>
        <dbReference type="PIRSR" id="PIRSR002811-1"/>
    </source>
</evidence>
<keyword evidence="3 12" id="KW-0808">Transferase</keyword>
<dbReference type="PANTHER" id="PTHR30313:SF2">
    <property type="entry name" value="DNA PRIMASE"/>
    <property type="match status" value="1"/>
</dbReference>
<dbReference type="HAMAP" id="MF_00974">
    <property type="entry name" value="DNA_primase_DnaG"/>
    <property type="match status" value="1"/>
</dbReference>
<accession>A0A3B7MHD3</accession>
<dbReference type="Gene3D" id="3.90.980.10">
    <property type="entry name" value="DNA primase, catalytic core, N-terminal domain"/>
    <property type="match status" value="1"/>
</dbReference>
<evidence type="ECO:0000256" key="5">
    <source>
        <dbReference type="ARBA" id="ARBA00022705"/>
    </source>
</evidence>
<comment type="function">
    <text evidence="12 13">RNA polymerase that catalyzes the synthesis of short RNA molecules used as primers for DNA polymerase during DNA replication.</text>
</comment>
<feature type="domain" description="Toprim" evidence="15">
    <location>
        <begin position="259"/>
        <end position="340"/>
    </location>
</feature>
<dbReference type="Gene3D" id="3.40.1360.10">
    <property type="match status" value="1"/>
</dbReference>
<dbReference type="InterPro" id="IPR002694">
    <property type="entry name" value="Znf_CHC2"/>
</dbReference>
<evidence type="ECO:0000256" key="2">
    <source>
        <dbReference type="ARBA" id="ARBA00022515"/>
    </source>
</evidence>
<dbReference type="InterPro" id="IPR034151">
    <property type="entry name" value="TOPRIM_DnaG_bac"/>
</dbReference>
<dbReference type="Pfam" id="PF01807">
    <property type="entry name" value="Zn_ribbon_DnaG"/>
    <property type="match status" value="1"/>
</dbReference>
<dbReference type="GO" id="GO:1990077">
    <property type="term" value="C:primosome complex"/>
    <property type="evidence" value="ECO:0007669"/>
    <property type="project" value="UniProtKB-KW"/>
</dbReference>
<keyword evidence="5 12" id="KW-0235">DNA replication</keyword>
<dbReference type="RefSeq" id="WP_119049637.1">
    <property type="nucleotide sequence ID" value="NZ_CP032157.1"/>
</dbReference>
<evidence type="ECO:0000256" key="10">
    <source>
        <dbReference type="ARBA" id="ARBA00023125"/>
    </source>
</evidence>
<dbReference type="Gene3D" id="3.90.580.10">
    <property type="entry name" value="Zinc finger, CHC2-type domain"/>
    <property type="match status" value="1"/>
</dbReference>
<dbReference type="SMART" id="SM00400">
    <property type="entry name" value="ZnF_CHCC"/>
    <property type="match status" value="1"/>
</dbReference>
<dbReference type="FunFam" id="3.40.1360.10:FF:000002">
    <property type="entry name" value="DNA primase"/>
    <property type="match status" value="1"/>
</dbReference>
<keyword evidence="8 12" id="KW-0862">Zinc</keyword>
<proteinExistence type="inferred from homology"/>
<protein>
    <recommendedName>
        <fullName evidence="12 13">DNA primase</fullName>
        <ecNumber evidence="12">2.7.7.101</ecNumber>
    </recommendedName>
</protein>
<evidence type="ECO:0000256" key="1">
    <source>
        <dbReference type="ARBA" id="ARBA00022478"/>
    </source>
</evidence>
<dbReference type="GO" id="GO:0003677">
    <property type="term" value="F:DNA binding"/>
    <property type="evidence" value="ECO:0007669"/>
    <property type="project" value="UniProtKB-KW"/>
</dbReference>
<comment type="cofactor">
    <cofactor evidence="12 13 14">
        <name>Zn(2+)</name>
        <dbReference type="ChEBI" id="CHEBI:29105"/>
    </cofactor>
    <text evidence="12 13 14">Binds 1 zinc ion per monomer.</text>
</comment>
<comment type="subunit">
    <text evidence="12">Monomer. Interacts with DnaB.</text>
</comment>
<dbReference type="PIRSF" id="PIRSF002811">
    <property type="entry name" value="DnaG"/>
    <property type="match status" value="1"/>
</dbReference>
<dbReference type="InterPro" id="IPR037068">
    <property type="entry name" value="DNA_primase_core_N_sf"/>
</dbReference>
<dbReference type="GO" id="GO:0008270">
    <property type="term" value="F:zinc ion binding"/>
    <property type="evidence" value="ECO:0007669"/>
    <property type="project" value="UniProtKB-UniRule"/>
</dbReference>
<evidence type="ECO:0000256" key="4">
    <source>
        <dbReference type="ARBA" id="ARBA00022695"/>
    </source>
</evidence>
<dbReference type="PROSITE" id="PS50880">
    <property type="entry name" value="TOPRIM"/>
    <property type="match status" value="1"/>
</dbReference>
<sequence length="647" mass="74362">MITQQTIQQIQSRIDVVEVVGSFVKLKKRGVNYIGLCPFHNEKSPSFSVSPTKEIYKCFGCGKSGNSISFLMEHEKYSYVEALRWLANKYNVEIEETEVSPELKAQYQVADSLYIINQFAQQYFAEKLFNSEEGEDIAMSYLKERGFREEVIRKFQIGYCLQDRDAFAKAAIAAQYNPEYLQKSGLIVVRDERPYDNYRGRIIFPIHNQSGKVLGFGARVIGKVDRAPKYINTPENEIYHKSKILYGSYFARQSIDKNDECLLVEGYTDVVSLHQAGIENVVASGGTSLTPDQLRLVKKYTKNLTIIYDGDAAGVKAALRGLDLAIEEGLNVKLVLIPDKEDPDSYVNKIGASAFQDFIKANKKDFILFQVEILLKDAGDDTNKKAALVNQIAETIAKLNKTEDFTKQQDYIRRCADLLRIEEVGLNNLVNKFIRDKVQKQEGGKQSFQQPDDGQYYDDAPPPFIPEEDAGSLFNKDEMNERGMVRCLLEFGLKPWDENRRVADYIFEESVEQNMIDNKELVRVMETYKVWYDEGIEPSTKNFLYHEDQTLSAMVVTVTEFAYELSTKWSEHFDGKMPTIEDTYRADVTSAITYLKIRKIRRLMEENQRDMQNPHTSEELMVLLQTHMHLKQLEQDMIKQNGTVILK</sequence>
<evidence type="ECO:0000313" key="17">
    <source>
        <dbReference type="Proteomes" id="UP000263900"/>
    </source>
</evidence>
<evidence type="ECO:0000256" key="8">
    <source>
        <dbReference type="ARBA" id="ARBA00022833"/>
    </source>
</evidence>
<keyword evidence="2 12" id="KW-0639">Primosome</keyword>
<dbReference type="Pfam" id="PF08275">
    <property type="entry name" value="DNAG_N"/>
    <property type="match status" value="1"/>
</dbReference>
<dbReference type="SUPFAM" id="SSF56731">
    <property type="entry name" value="DNA primase core"/>
    <property type="match status" value="1"/>
</dbReference>
<keyword evidence="6 12" id="KW-0479">Metal-binding</keyword>
<name>A0A3B7MHD3_9BACT</name>
<dbReference type="NCBIfam" id="TIGR01391">
    <property type="entry name" value="dnaG"/>
    <property type="match status" value="1"/>
</dbReference>
<keyword evidence="17" id="KW-1185">Reference proteome</keyword>
<dbReference type="InterPro" id="IPR013264">
    <property type="entry name" value="DNAG_N"/>
</dbReference>
<dbReference type="GO" id="GO:0000428">
    <property type="term" value="C:DNA-directed RNA polymerase complex"/>
    <property type="evidence" value="ECO:0007669"/>
    <property type="project" value="UniProtKB-KW"/>
</dbReference>
<feature type="zinc finger region" description="CHC2-type" evidence="12 14">
    <location>
        <begin position="37"/>
        <end position="61"/>
    </location>
</feature>
<dbReference type="GO" id="GO:0005737">
    <property type="term" value="C:cytoplasm"/>
    <property type="evidence" value="ECO:0007669"/>
    <property type="project" value="TreeGrafter"/>
</dbReference>
<gene>
    <name evidence="12 16" type="primary">dnaG</name>
    <name evidence="16" type="ORF">D3H65_07345</name>
</gene>
<keyword evidence="7 12" id="KW-0863">Zinc-finger</keyword>
<organism evidence="16 17">
    <name type="scientific">Paraflavitalea soli</name>
    <dbReference type="NCBI Taxonomy" id="2315862"/>
    <lineage>
        <taxon>Bacteria</taxon>
        <taxon>Pseudomonadati</taxon>
        <taxon>Bacteroidota</taxon>
        <taxon>Chitinophagia</taxon>
        <taxon>Chitinophagales</taxon>
        <taxon>Chitinophagaceae</taxon>
        <taxon>Paraflavitalea</taxon>
    </lineage>
</organism>
<dbReference type="InterPro" id="IPR050219">
    <property type="entry name" value="DnaG_primase"/>
</dbReference>
<evidence type="ECO:0000256" key="12">
    <source>
        <dbReference type="HAMAP-Rule" id="MF_00974"/>
    </source>
</evidence>
<keyword evidence="10 12" id="KW-0238">DNA-binding</keyword>
<dbReference type="Pfam" id="PF13155">
    <property type="entry name" value="Toprim_2"/>
    <property type="match status" value="1"/>
</dbReference>
<dbReference type="AlphaFoldDB" id="A0A3B7MHD3"/>
<keyword evidence="1 12" id="KW-0240">DNA-directed RNA polymerase</keyword>
<evidence type="ECO:0000256" key="6">
    <source>
        <dbReference type="ARBA" id="ARBA00022723"/>
    </source>
</evidence>
<reference evidence="16 17" key="1">
    <citation type="submission" date="2018-09" db="EMBL/GenBank/DDBJ databases">
        <title>Genome sequencing of strain 6GH32-13.</title>
        <authorList>
            <person name="Weon H.-Y."/>
            <person name="Heo J."/>
            <person name="Kwon S.-W."/>
        </authorList>
    </citation>
    <scope>NUCLEOTIDE SEQUENCE [LARGE SCALE GENOMIC DNA]</scope>
    <source>
        <strain evidence="16 17">5GH32-13</strain>
    </source>
</reference>
<dbReference type="InterPro" id="IPR036977">
    <property type="entry name" value="DNA_primase_Znf_CHC2"/>
</dbReference>
<evidence type="ECO:0000256" key="7">
    <source>
        <dbReference type="ARBA" id="ARBA00022771"/>
    </source>
</evidence>
<dbReference type="EMBL" id="CP032157">
    <property type="protein sequence ID" value="AXY73802.1"/>
    <property type="molecule type" value="Genomic_DNA"/>
</dbReference>
<comment type="domain">
    <text evidence="12">Contains an N-terminal zinc-binding domain, a central core domain that contains the primase activity, and a C-terminal DnaB-binding domain.</text>
</comment>
<dbReference type="SUPFAM" id="SSF57783">
    <property type="entry name" value="Zinc beta-ribbon"/>
    <property type="match status" value="1"/>
</dbReference>
<dbReference type="InterPro" id="IPR006295">
    <property type="entry name" value="DNA_primase_DnaG"/>
</dbReference>
<dbReference type="Proteomes" id="UP000263900">
    <property type="component" value="Chromosome"/>
</dbReference>
<dbReference type="GO" id="GO:0006269">
    <property type="term" value="P:DNA replication, synthesis of primer"/>
    <property type="evidence" value="ECO:0007669"/>
    <property type="project" value="UniProtKB-UniRule"/>
</dbReference>
<comment type="catalytic activity">
    <reaction evidence="12">
        <text>ssDNA + n NTP = ssDNA/pppN(pN)n-1 hybrid + (n-1) diphosphate.</text>
        <dbReference type="EC" id="2.7.7.101"/>
    </reaction>
</comment>
<keyword evidence="4 12" id="KW-0548">Nucleotidyltransferase</keyword>